<dbReference type="RefSeq" id="WP_267535182.1">
    <property type="nucleotide sequence ID" value="NZ_JAPNKA010000001.1"/>
</dbReference>
<sequence length="702" mass="77829">MQSLTERLMGHSRAVSGSVTGPYSGYSLHGPGGIQVVLPEQGLVLGRATQLSPTAVWAEAGNAVGALAHERTLSVCLDTGGTAIGPLVGEPRWSGTGARGSALGIQLVGISPEQGRQILGVLEDAVLRGSAQPEASPLPVQEELSGLERIESVLTAISAMNNKGVLRRPGRTVRVMLERLDAERGLLHWRCAELGAEWGEPPYEIELVGYNSAYRMRLQGPAAEGGRLVTQLPERLWRVRHRWHRRVLAPEGLQARFEHPLWRELGRREREVADLSFSGLGLFVSPEDLVFPGLFLMMEVELAGGDSLFLSGEVRHVSAARSDGRRLAGLEVRPRTERDMVLWTRFVSQSLCPATRTSEELLEPLWELYEASGYFNLASKSSEHFGELRRSFIDLGKRSAQLPHLLCQTVWPSERGVEASFSTLKAYRHSWLVHQLGRRPGKPANAPTVPGQILRDTYLRTLEHAQGDPEFRWAFCYGESTVPWIYRTHVRFAQRMQGSGQSLLMPLRMMDVECSELSGHPAGDLDIGPASIGEKYLLAGEIARTRPACYVEALDFTRDRLELWGISRAWQGAGLERERRILVARRQGVPLAAVVLELGHPGTNLFRLLDSARLFPLAPEGKRSAYVALLDEARRWFALRGRSSFIFLCEDEGAYARAARLHDDPSTQPCLWIIPASHVPEFLEHVSEQSVGASRSNPHHES</sequence>
<evidence type="ECO:0000313" key="1">
    <source>
        <dbReference type="EMBL" id="MCY1076285.1"/>
    </source>
</evidence>
<evidence type="ECO:0008006" key="3">
    <source>
        <dbReference type="Google" id="ProtNLM"/>
    </source>
</evidence>
<comment type="caution">
    <text evidence="1">The sequence shown here is derived from an EMBL/GenBank/DDBJ whole genome shotgun (WGS) entry which is preliminary data.</text>
</comment>
<organism evidence="1 2">
    <name type="scientific">Archangium lansingense</name>
    <dbReference type="NCBI Taxonomy" id="2995310"/>
    <lineage>
        <taxon>Bacteria</taxon>
        <taxon>Pseudomonadati</taxon>
        <taxon>Myxococcota</taxon>
        <taxon>Myxococcia</taxon>
        <taxon>Myxococcales</taxon>
        <taxon>Cystobacterineae</taxon>
        <taxon>Archangiaceae</taxon>
        <taxon>Archangium</taxon>
    </lineage>
</organism>
<protein>
    <recommendedName>
        <fullName evidence="3">PilZ domain-containing protein</fullName>
    </recommendedName>
</protein>
<dbReference type="Proteomes" id="UP001207654">
    <property type="component" value="Unassembled WGS sequence"/>
</dbReference>
<dbReference type="EMBL" id="JAPNKA010000001">
    <property type="protein sequence ID" value="MCY1076285.1"/>
    <property type="molecule type" value="Genomic_DNA"/>
</dbReference>
<accession>A0ABT4A3R1</accession>
<proteinExistence type="predicted"/>
<evidence type="ECO:0000313" key="2">
    <source>
        <dbReference type="Proteomes" id="UP001207654"/>
    </source>
</evidence>
<gene>
    <name evidence="1" type="ORF">OV287_17545</name>
</gene>
<keyword evidence="2" id="KW-1185">Reference proteome</keyword>
<name>A0ABT4A3R1_9BACT</name>
<reference evidence="1 2" key="1">
    <citation type="submission" date="2022-11" db="EMBL/GenBank/DDBJ databases">
        <title>Minimal conservation of predation-associated metabolite biosynthetic gene clusters underscores biosynthetic potential of Myxococcota including descriptions for ten novel species: Archangium lansinium sp. nov., Myxococcus landrumus sp. nov., Nannocystis bai.</title>
        <authorList>
            <person name="Ahearne A."/>
            <person name="Stevens C."/>
            <person name="Phillips K."/>
        </authorList>
    </citation>
    <scope>NUCLEOTIDE SEQUENCE [LARGE SCALE GENOMIC DNA]</scope>
    <source>
        <strain evidence="1 2">MIWBW</strain>
    </source>
</reference>